<sequence length="162" mass="17783">MAAGWVLAAASFFAGLAAGFLGGLCLILRPVQGEMGGREFRGFMETFLRYADNGWGKAYNYAWSMGMGIGPIVALVLLRDDPGSASFVLTAIGLGIVIVGVYVVSNVWKTPQYKVILAWDPDALPASWEADRQRYFNINWIQLATTWSAFILFLIALLELPR</sequence>
<feature type="transmembrane region" description="Helical" evidence="1">
    <location>
        <begin position="58"/>
        <end position="78"/>
    </location>
</feature>
<evidence type="ECO:0008006" key="4">
    <source>
        <dbReference type="Google" id="ProtNLM"/>
    </source>
</evidence>
<dbReference type="AlphaFoldDB" id="A0A4Q7WVE5"/>
<proteinExistence type="predicted"/>
<dbReference type="RefSeq" id="WP_130446190.1">
    <property type="nucleotide sequence ID" value="NZ_SHKR01000013.1"/>
</dbReference>
<keyword evidence="1" id="KW-0812">Transmembrane</keyword>
<accession>A0A4Q7WVE5</accession>
<evidence type="ECO:0000256" key="1">
    <source>
        <dbReference type="SAM" id="Phobius"/>
    </source>
</evidence>
<feature type="transmembrane region" description="Helical" evidence="1">
    <location>
        <begin position="84"/>
        <end position="104"/>
    </location>
</feature>
<name>A0A4Q7WVE5_9ACTN</name>
<comment type="caution">
    <text evidence="2">The sequence shown here is derived from an EMBL/GenBank/DDBJ whole genome shotgun (WGS) entry which is preliminary data.</text>
</comment>
<feature type="transmembrane region" description="Helical" evidence="1">
    <location>
        <begin position="6"/>
        <end position="28"/>
    </location>
</feature>
<feature type="transmembrane region" description="Helical" evidence="1">
    <location>
        <begin position="140"/>
        <end position="158"/>
    </location>
</feature>
<protein>
    <recommendedName>
        <fullName evidence="4">DUF1772 domain-containing protein</fullName>
    </recommendedName>
</protein>
<keyword evidence="1" id="KW-0472">Membrane</keyword>
<evidence type="ECO:0000313" key="2">
    <source>
        <dbReference type="EMBL" id="RZU13993.1"/>
    </source>
</evidence>
<reference evidence="2 3" key="1">
    <citation type="journal article" date="2015" name="Stand. Genomic Sci.">
        <title>Genomic Encyclopedia of Bacterial and Archaeal Type Strains, Phase III: the genomes of soil and plant-associated and newly described type strains.</title>
        <authorList>
            <person name="Whitman W.B."/>
            <person name="Woyke T."/>
            <person name="Klenk H.P."/>
            <person name="Zhou Y."/>
            <person name="Lilburn T.G."/>
            <person name="Beck B.J."/>
            <person name="De Vos P."/>
            <person name="Vandamme P."/>
            <person name="Eisen J.A."/>
            <person name="Garrity G."/>
            <person name="Hugenholtz P."/>
            <person name="Kyrpides N.C."/>
        </authorList>
    </citation>
    <scope>NUCLEOTIDE SEQUENCE [LARGE SCALE GENOMIC DNA]</scope>
    <source>
        <strain evidence="2 3">VKM Ac-2540</strain>
    </source>
</reference>
<dbReference type="OrthoDB" id="119926at2"/>
<keyword evidence="1" id="KW-1133">Transmembrane helix</keyword>
<dbReference type="EMBL" id="SHKR01000013">
    <property type="protein sequence ID" value="RZU13993.1"/>
    <property type="molecule type" value="Genomic_DNA"/>
</dbReference>
<gene>
    <name evidence="2" type="ORF">EV645_4853</name>
</gene>
<evidence type="ECO:0000313" key="3">
    <source>
        <dbReference type="Proteomes" id="UP000292027"/>
    </source>
</evidence>
<dbReference type="Proteomes" id="UP000292027">
    <property type="component" value="Unassembled WGS sequence"/>
</dbReference>
<organism evidence="2 3">
    <name type="scientific">Kribbella rubisoli</name>
    <dbReference type="NCBI Taxonomy" id="3075929"/>
    <lineage>
        <taxon>Bacteria</taxon>
        <taxon>Bacillati</taxon>
        <taxon>Actinomycetota</taxon>
        <taxon>Actinomycetes</taxon>
        <taxon>Propionibacteriales</taxon>
        <taxon>Kribbellaceae</taxon>
        <taxon>Kribbella</taxon>
    </lineage>
</organism>
<keyword evidence="3" id="KW-1185">Reference proteome</keyword>